<protein>
    <submittedName>
        <fullName evidence="1">Uncharacterized protein</fullName>
    </submittedName>
</protein>
<comment type="caution">
    <text evidence="1">The sequence shown here is derived from an EMBL/GenBank/DDBJ whole genome shotgun (WGS) entry which is preliminary data.</text>
</comment>
<evidence type="ECO:0000313" key="2">
    <source>
        <dbReference type="Proteomes" id="UP001499933"/>
    </source>
</evidence>
<dbReference type="EMBL" id="BAAAOG010000001">
    <property type="protein sequence ID" value="GAA1942816.1"/>
    <property type="molecule type" value="Genomic_DNA"/>
</dbReference>
<dbReference type="Proteomes" id="UP001499933">
    <property type="component" value="Unassembled WGS sequence"/>
</dbReference>
<evidence type="ECO:0000313" key="1">
    <source>
        <dbReference type="EMBL" id="GAA1942816.1"/>
    </source>
</evidence>
<sequence>MRQIDELVRASLRGAVDGEVRPTERFAESSIVSTWVEQARERTAAMSTNQIHAPRARTILGAEVAGGRAVT</sequence>
<name>A0ABP5BEN7_9MICO</name>
<keyword evidence="2" id="KW-1185">Reference proteome</keyword>
<proteinExistence type="predicted"/>
<gene>
    <name evidence="1" type="ORF">GCM10009776_00730</name>
</gene>
<organism evidence="1 2">
    <name type="scientific">Microbacterium deminutum</name>
    <dbReference type="NCBI Taxonomy" id="344164"/>
    <lineage>
        <taxon>Bacteria</taxon>
        <taxon>Bacillati</taxon>
        <taxon>Actinomycetota</taxon>
        <taxon>Actinomycetes</taxon>
        <taxon>Micrococcales</taxon>
        <taxon>Microbacteriaceae</taxon>
        <taxon>Microbacterium</taxon>
    </lineage>
</organism>
<reference evidence="2" key="1">
    <citation type="journal article" date="2019" name="Int. J. Syst. Evol. Microbiol.">
        <title>The Global Catalogue of Microorganisms (GCM) 10K type strain sequencing project: providing services to taxonomists for standard genome sequencing and annotation.</title>
        <authorList>
            <consortium name="The Broad Institute Genomics Platform"/>
            <consortium name="The Broad Institute Genome Sequencing Center for Infectious Disease"/>
            <person name="Wu L."/>
            <person name="Ma J."/>
        </authorList>
    </citation>
    <scope>NUCLEOTIDE SEQUENCE [LARGE SCALE GENOMIC DNA]</scope>
    <source>
        <strain evidence="2">JCM 14901</strain>
    </source>
</reference>
<accession>A0ABP5BEN7</accession>